<protein>
    <submittedName>
        <fullName evidence="1">MarR family winged helix-turn-helix transcriptional regulator</fullName>
    </submittedName>
</protein>
<name>A0ACD4NM44_9HYPH</name>
<accession>A0ACD4NM44</accession>
<evidence type="ECO:0000313" key="2">
    <source>
        <dbReference type="Proteomes" id="UP001163223"/>
    </source>
</evidence>
<proteinExistence type="predicted"/>
<sequence length="163" mass="18087">MDQILPGSELGFLLGDAARLWRQTMERALFLADMSLTASELRALTYVGRFEGARQKDLADLMGIAPMTMSQLIETLEKRELVERRVDQVDRRARRIHLTARSTAVFESLAPASSMMQANALVELSAEQRQVLKDALRCILRSLSLHGNAFAADLAADEQLKGG</sequence>
<gene>
    <name evidence="1" type="ORF">OXU80_24125</name>
</gene>
<keyword evidence="2" id="KW-1185">Reference proteome</keyword>
<organism evidence="1 2">
    <name type="scientific">Antarcticirhabdus aurantiaca</name>
    <dbReference type="NCBI Taxonomy" id="2606717"/>
    <lineage>
        <taxon>Bacteria</taxon>
        <taxon>Pseudomonadati</taxon>
        <taxon>Pseudomonadota</taxon>
        <taxon>Alphaproteobacteria</taxon>
        <taxon>Hyphomicrobiales</taxon>
        <taxon>Aurantimonadaceae</taxon>
        <taxon>Antarcticirhabdus</taxon>
    </lineage>
</organism>
<dbReference type="Proteomes" id="UP001163223">
    <property type="component" value="Chromosome"/>
</dbReference>
<dbReference type="EMBL" id="CP113520">
    <property type="protein sequence ID" value="WAJ27894.1"/>
    <property type="molecule type" value="Genomic_DNA"/>
</dbReference>
<reference evidence="1" key="1">
    <citation type="submission" date="2022-11" db="EMBL/GenBank/DDBJ databases">
        <title>beta-Carotene-producing bacterium, Jeongeuplla avenae sp. nov., alleviates the salt stress of Arabidopsis seedlings.</title>
        <authorList>
            <person name="Jiang L."/>
            <person name="Lee J."/>
        </authorList>
    </citation>
    <scope>NUCLEOTIDE SEQUENCE</scope>
    <source>
        <strain evidence="1">DY_R2A_6</strain>
    </source>
</reference>
<evidence type="ECO:0000313" key="1">
    <source>
        <dbReference type="EMBL" id="WAJ27894.1"/>
    </source>
</evidence>